<feature type="region of interest" description="Disordered" evidence="8">
    <location>
        <begin position="1"/>
        <end position="24"/>
    </location>
</feature>
<dbReference type="InterPro" id="IPR005467">
    <property type="entry name" value="His_kinase_dom"/>
</dbReference>
<feature type="modified residue" description="4-aspartylphosphate" evidence="7">
    <location>
        <position position="602"/>
    </location>
</feature>
<dbReference type="PANTHER" id="PTHR43047:SF64">
    <property type="entry name" value="HISTIDINE KINASE CONTAINING CHEY-HOMOLOGOUS RECEIVER DOMAIN AND PAS DOMAIN-RELATED"/>
    <property type="match status" value="1"/>
</dbReference>
<dbReference type="InterPro" id="IPR001789">
    <property type="entry name" value="Sig_transdc_resp-reg_receiver"/>
</dbReference>
<dbReference type="PROSITE" id="PS50109">
    <property type="entry name" value="HIS_KIN"/>
    <property type="match status" value="1"/>
</dbReference>
<feature type="domain" description="Response regulatory" evidence="10">
    <location>
        <begin position="32"/>
        <end position="148"/>
    </location>
</feature>
<dbReference type="Gene3D" id="3.30.450.20">
    <property type="entry name" value="PAS domain"/>
    <property type="match status" value="1"/>
</dbReference>
<dbReference type="AlphaFoldDB" id="A0A2G9CAN2"/>
<keyword evidence="6 13" id="KW-0418">Kinase</keyword>
<evidence type="ECO:0000313" key="13">
    <source>
        <dbReference type="EMBL" id="PIM53496.1"/>
    </source>
</evidence>
<dbReference type="PANTHER" id="PTHR43047">
    <property type="entry name" value="TWO-COMPONENT HISTIDINE PROTEIN KINASE"/>
    <property type="match status" value="1"/>
</dbReference>
<dbReference type="GO" id="GO:0000155">
    <property type="term" value="F:phosphorelay sensor kinase activity"/>
    <property type="evidence" value="ECO:0007669"/>
    <property type="project" value="InterPro"/>
</dbReference>
<dbReference type="Gene3D" id="1.10.287.130">
    <property type="match status" value="1"/>
</dbReference>
<comment type="catalytic activity">
    <reaction evidence="1">
        <text>ATP + protein L-histidine = ADP + protein N-phospho-L-histidine.</text>
        <dbReference type="EC" id="2.7.13.3"/>
    </reaction>
</comment>
<protein>
    <recommendedName>
        <fullName evidence="3">histidine kinase</fullName>
        <ecNumber evidence="3">2.7.13.3</ecNumber>
    </recommendedName>
</protein>
<dbReference type="InterPro" id="IPR003594">
    <property type="entry name" value="HATPase_dom"/>
</dbReference>
<dbReference type="PRINTS" id="PR00344">
    <property type="entry name" value="BCTRLSENSOR"/>
</dbReference>
<feature type="modified residue" description="4-aspartylphosphate" evidence="7">
    <location>
        <position position="83"/>
    </location>
</feature>
<dbReference type="GO" id="GO:0006355">
    <property type="term" value="P:regulation of DNA-templated transcription"/>
    <property type="evidence" value="ECO:0007669"/>
    <property type="project" value="InterPro"/>
</dbReference>
<name>A0A2G9CAN2_9BURK</name>
<evidence type="ECO:0000256" key="4">
    <source>
        <dbReference type="ARBA" id="ARBA00022553"/>
    </source>
</evidence>
<dbReference type="Pfam" id="PF00072">
    <property type="entry name" value="Response_reg"/>
    <property type="match status" value="2"/>
</dbReference>
<dbReference type="Pfam" id="PF00512">
    <property type="entry name" value="HisKA"/>
    <property type="match status" value="1"/>
</dbReference>
<accession>A0A2G9CAN2</accession>
<dbReference type="InterPro" id="IPR013767">
    <property type="entry name" value="PAS_fold"/>
</dbReference>
<dbReference type="CDD" id="cd00156">
    <property type="entry name" value="REC"/>
    <property type="match status" value="1"/>
</dbReference>
<dbReference type="CDD" id="cd00130">
    <property type="entry name" value="PAS"/>
    <property type="match status" value="1"/>
</dbReference>
<dbReference type="InterPro" id="IPR036890">
    <property type="entry name" value="HATPase_C_sf"/>
</dbReference>
<dbReference type="EC" id="2.7.13.3" evidence="3"/>
<dbReference type="Proteomes" id="UP000231501">
    <property type="component" value="Unassembled WGS sequence"/>
</dbReference>
<dbReference type="SMART" id="SM00387">
    <property type="entry name" value="HATPase_c"/>
    <property type="match status" value="1"/>
</dbReference>
<dbReference type="EMBL" id="PEOG01000020">
    <property type="protein sequence ID" value="PIM53496.1"/>
    <property type="molecule type" value="Genomic_DNA"/>
</dbReference>
<evidence type="ECO:0000256" key="6">
    <source>
        <dbReference type="ARBA" id="ARBA00022777"/>
    </source>
</evidence>
<dbReference type="InterPro" id="IPR035965">
    <property type="entry name" value="PAS-like_dom_sf"/>
</dbReference>
<dbReference type="SUPFAM" id="SSF55785">
    <property type="entry name" value="PYP-like sensor domain (PAS domain)"/>
    <property type="match status" value="1"/>
</dbReference>
<dbReference type="SUPFAM" id="SSF55874">
    <property type="entry name" value="ATPase domain of HSP90 chaperone/DNA topoisomerase II/histidine kinase"/>
    <property type="match status" value="1"/>
</dbReference>
<dbReference type="Pfam" id="PF02518">
    <property type="entry name" value="HATPase_c"/>
    <property type="match status" value="1"/>
</dbReference>
<keyword evidence="5" id="KW-0808">Transferase</keyword>
<dbReference type="InterPro" id="IPR003661">
    <property type="entry name" value="HisK_dim/P_dom"/>
</dbReference>
<evidence type="ECO:0000256" key="8">
    <source>
        <dbReference type="SAM" id="MobiDB-lite"/>
    </source>
</evidence>
<evidence type="ECO:0000259" key="9">
    <source>
        <dbReference type="PROSITE" id="PS50109"/>
    </source>
</evidence>
<feature type="domain" description="PAS" evidence="11">
    <location>
        <begin position="166"/>
        <end position="223"/>
    </location>
</feature>
<comment type="subcellular location">
    <subcellularLocation>
        <location evidence="2">Cell inner membrane</location>
        <topology evidence="2">Multi-pass membrane protein</topology>
    </subcellularLocation>
</comment>
<dbReference type="Gene3D" id="3.40.50.2300">
    <property type="match status" value="2"/>
</dbReference>
<dbReference type="InterPro" id="IPR000014">
    <property type="entry name" value="PAS"/>
</dbReference>
<evidence type="ECO:0000256" key="3">
    <source>
        <dbReference type="ARBA" id="ARBA00012438"/>
    </source>
</evidence>
<evidence type="ECO:0000313" key="14">
    <source>
        <dbReference type="Proteomes" id="UP000231501"/>
    </source>
</evidence>
<organism evidence="13 14">
    <name type="scientific">Roseateles chitinivorans</name>
    <dbReference type="NCBI Taxonomy" id="2917965"/>
    <lineage>
        <taxon>Bacteria</taxon>
        <taxon>Pseudomonadati</taxon>
        <taxon>Pseudomonadota</taxon>
        <taxon>Betaproteobacteria</taxon>
        <taxon>Burkholderiales</taxon>
        <taxon>Sphaerotilaceae</taxon>
        <taxon>Roseateles</taxon>
    </lineage>
</organism>
<dbReference type="SMART" id="SM00448">
    <property type="entry name" value="REC"/>
    <property type="match status" value="2"/>
</dbReference>
<dbReference type="CDD" id="cd00082">
    <property type="entry name" value="HisKA"/>
    <property type="match status" value="1"/>
</dbReference>
<dbReference type="PROSITE" id="PS50113">
    <property type="entry name" value="PAC"/>
    <property type="match status" value="1"/>
</dbReference>
<evidence type="ECO:0000256" key="5">
    <source>
        <dbReference type="ARBA" id="ARBA00022679"/>
    </source>
</evidence>
<dbReference type="SUPFAM" id="SSF52172">
    <property type="entry name" value="CheY-like"/>
    <property type="match status" value="2"/>
</dbReference>
<dbReference type="SMART" id="SM00091">
    <property type="entry name" value="PAS"/>
    <property type="match status" value="1"/>
</dbReference>
<dbReference type="GO" id="GO:0005886">
    <property type="term" value="C:plasma membrane"/>
    <property type="evidence" value="ECO:0007669"/>
    <property type="project" value="UniProtKB-SubCell"/>
</dbReference>
<dbReference type="PROSITE" id="PS50110">
    <property type="entry name" value="RESPONSE_REGULATORY"/>
    <property type="match status" value="2"/>
</dbReference>
<dbReference type="SMART" id="SM00388">
    <property type="entry name" value="HisKA"/>
    <property type="match status" value="1"/>
</dbReference>
<dbReference type="InterPro" id="IPR011006">
    <property type="entry name" value="CheY-like_superfamily"/>
</dbReference>
<dbReference type="InterPro" id="IPR004358">
    <property type="entry name" value="Sig_transdc_His_kin-like_C"/>
</dbReference>
<dbReference type="NCBIfam" id="TIGR00229">
    <property type="entry name" value="sensory_box"/>
    <property type="match status" value="1"/>
</dbReference>
<keyword evidence="4 7" id="KW-0597">Phosphoprotein</keyword>
<dbReference type="Gene3D" id="3.30.565.10">
    <property type="entry name" value="Histidine kinase-like ATPase, C-terminal domain"/>
    <property type="match status" value="1"/>
</dbReference>
<dbReference type="Pfam" id="PF00989">
    <property type="entry name" value="PAS"/>
    <property type="match status" value="1"/>
</dbReference>
<dbReference type="CDD" id="cd00075">
    <property type="entry name" value="HATPase"/>
    <property type="match status" value="1"/>
</dbReference>
<gene>
    <name evidence="13" type="ORF">CS062_09200</name>
</gene>
<comment type="caution">
    <text evidence="13">The sequence shown here is derived from an EMBL/GenBank/DDBJ whole genome shotgun (WGS) entry which is preliminary data.</text>
</comment>
<feature type="domain" description="Histidine kinase" evidence="9">
    <location>
        <begin position="311"/>
        <end position="528"/>
    </location>
</feature>
<keyword evidence="14" id="KW-1185">Reference proteome</keyword>
<dbReference type="InterPro" id="IPR000700">
    <property type="entry name" value="PAS-assoc_C"/>
</dbReference>
<reference evidence="13 14" key="1">
    <citation type="submission" date="2017-11" db="EMBL/GenBank/DDBJ databases">
        <title>Draft genome sequence of Mitsuaria sp. HWN-4.</title>
        <authorList>
            <person name="Gundlapally S.R."/>
        </authorList>
    </citation>
    <scope>NUCLEOTIDE SEQUENCE [LARGE SCALE GENOMIC DNA]</scope>
    <source>
        <strain evidence="13 14">HWN-4</strain>
    </source>
</reference>
<dbReference type="SUPFAM" id="SSF47384">
    <property type="entry name" value="Homodimeric domain of signal transducing histidine kinase"/>
    <property type="match status" value="1"/>
</dbReference>
<feature type="domain" description="Response regulatory" evidence="10">
    <location>
        <begin position="552"/>
        <end position="671"/>
    </location>
</feature>
<evidence type="ECO:0000256" key="7">
    <source>
        <dbReference type="PROSITE-ProRule" id="PRU00169"/>
    </source>
</evidence>
<dbReference type="FunFam" id="3.30.565.10:FF:000006">
    <property type="entry name" value="Sensor histidine kinase WalK"/>
    <property type="match status" value="1"/>
</dbReference>
<evidence type="ECO:0000259" key="11">
    <source>
        <dbReference type="PROSITE" id="PS50112"/>
    </source>
</evidence>
<evidence type="ECO:0000259" key="10">
    <source>
        <dbReference type="PROSITE" id="PS50110"/>
    </source>
</evidence>
<evidence type="ECO:0000256" key="1">
    <source>
        <dbReference type="ARBA" id="ARBA00000085"/>
    </source>
</evidence>
<sequence length="678" mass="71864">MNEPMTDSAPLPPPGAPTSAAPGVAADTPPLEILLLEDSTFDAELLLASLETTHPRARVTWVKDEPGLLGALETQRFDLILSDYQLPGFTGAEALALAQRLVPGTPFIFVSGVIGEENTVELLKRGATDYVMKGRLARLPVAIDRALREVRQRDAQRQVEAQLREADALYARVVDSLQDHAVILLDAEGRIRDWNRAAGTIFGHALEAVRGMSAEILLTPEDRAAGVLENELALALTQGAARDDRWLMRQDGSRLRAEGVVTPLFSASGAPTGFSKIIRDSTPAYEAQQALRQGKEEAERANELKDQFLAVLSHELRSPLSAITGWADILANFSDAHPLLGKASAVIRRNAQLQGRMINDLLDMSAVAAGKLVLQTAPLDLSALASESVLGALHEAQGKGVALNCLAPEPVWIAGDAQRLAQVLTNLIGNAIKFTDSGGRVEVQVEVMDGEALLRVRDTGRGISPEFLPFVFDRLRQEDGSSTRKVGGLGLGLAIARAIAQLHKGRISASSPGPGGGACFELRLPMLADQALPPPPCAAPVELSEETLSGVRVLLVDDEEDAREVGQVALSRLGAKVSVAGSAAEALSRLAGGERFDLLVSDIGMPEMDGRSLIRAVRQLPGGSAEELPALALTAFAMVADRQEGLAAGFQGYVAKPIELGALTRAIQEALGRTGAGD</sequence>
<proteinExistence type="predicted"/>
<feature type="domain" description="PAC" evidence="12">
    <location>
        <begin position="241"/>
        <end position="293"/>
    </location>
</feature>
<dbReference type="InterPro" id="IPR036097">
    <property type="entry name" value="HisK_dim/P_sf"/>
</dbReference>
<evidence type="ECO:0000259" key="12">
    <source>
        <dbReference type="PROSITE" id="PS50113"/>
    </source>
</evidence>
<dbReference type="PROSITE" id="PS50112">
    <property type="entry name" value="PAS"/>
    <property type="match status" value="1"/>
</dbReference>
<evidence type="ECO:0000256" key="2">
    <source>
        <dbReference type="ARBA" id="ARBA00004429"/>
    </source>
</evidence>